<gene>
    <name evidence="2" type="ORF">AVDCRST_MAG64-3786</name>
</gene>
<evidence type="ECO:0000313" key="2">
    <source>
        <dbReference type="EMBL" id="CAA9435665.1"/>
    </source>
</evidence>
<feature type="region of interest" description="Disordered" evidence="1">
    <location>
        <begin position="17"/>
        <end position="103"/>
    </location>
</feature>
<reference evidence="2" key="1">
    <citation type="submission" date="2020-02" db="EMBL/GenBank/DDBJ databases">
        <authorList>
            <person name="Meier V. D."/>
        </authorList>
    </citation>
    <scope>NUCLEOTIDE SEQUENCE</scope>
    <source>
        <strain evidence="2">AVDCRST_MAG64</strain>
    </source>
</reference>
<organism evidence="2">
    <name type="scientific">uncultured Phycisphaerae bacterium</name>
    <dbReference type="NCBI Taxonomy" id="904963"/>
    <lineage>
        <taxon>Bacteria</taxon>
        <taxon>Pseudomonadati</taxon>
        <taxon>Planctomycetota</taxon>
        <taxon>Phycisphaerae</taxon>
        <taxon>environmental samples</taxon>
    </lineage>
</organism>
<feature type="non-terminal residue" evidence="2">
    <location>
        <position position="1"/>
    </location>
</feature>
<feature type="non-terminal residue" evidence="2">
    <location>
        <position position="103"/>
    </location>
</feature>
<accession>A0A6J4QEV3</accession>
<evidence type="ECO:0000256" key="1">
    <source>
        <dbReference type="SAM" id="MobiDB-lite"/>
    </source>
</evidence>
<proteinExistence type="predicted"/>
<feature type="compositionally biased region" description="Low complexity" evidence="1">
    <location>
        <begin position="69"/>
        <end position="81"/>
    </location>
</feature>
<sequence>WRADVWHPWFMRSPCPCSAGWPWRPAAGRTSPPPRRWRSCPPPPTWHRPRSLSGQRQSGRPSPLRPRSRSTPGSRPTRSASCRWPGRRCRPRAGNWSTRCSPP</sequence>
<protein>
    <submittedName>
        <fullName evidence="2">Uncharacterized protein</fullName>
    </submittedName>
</protein>
<dbReference type="AlphaFoldDB" id="A0A6J4QEV3"/>
<name>A0A6J4QEV3_9BACT</name>
<dbReference type="EMBL" id="CADCUQ010000876">
    <property type="protein sequence ID" value="CAA9435665.1"/>
    <property type="molecule type" value="Genomic_DNA"/>
</dbReference>